<keyword evidence="3" id="KW-1185">Reference proteome</keyword>
<sequence length="188" mass="20264">MWSSKRPVTPSAGELKAKRPKKKLIFREKLEIVKRFEGAGPNFIAKTLQLPQSTVFTIIKQTSSVKKAGETKKQKTFGGQPCFTGSLRPNTAVTGCLKDIPEPTTNPQCAVSTPSERLFVILIMPKPKNLACETVAQIIGLTGAGPTSVKCLCADSGREAVKSCQLPNIALGGQGRLSNKKHPYSNVK</sequence>
<evidence type="ECO:0000259" key="1">
    <source>
        <dbReference type="Pfam" id="PF04218"/>
    </source>
</evidence>
<accession>A0A5B7F0T2</accession>
<proteinExistence type="predicted"/>
<dbReference type="EMBL" id="VSRR010004867">
    <property type="protein sequence ID" value="MPC40940.1"/>
    <property type="molecule type" value="Genomic_DNA"/>
</dbReference>
<dbReference type="Pfam" id="PF04218">
    <property type="entry name" value="CENP-B_N"/>
    <property type="match status" value="1"/>
</dbReference>
<dbReference type="AlphaFoldDB" id="A0A5B7F0T2"/>
<dbReference type="Proteomes" id="UP000324222">
    <property type="component" value="Unassembled WGS sequence"/>
</dbReference>
<dbReference type="InterPro" id="IPR007889">
    <property type="entry name" value="HTH_Psq"/>
</dbReference>
<evidence type="ECO:0000313" key="2">
    <source>
        <dbReference type="EMBL" id="MPC40940.1"/>
    </source>
</evidence>
<reference evidence="2 3" key="1">
    <citation type="submission" date="2019-05" db="EMBL/GenBank/DDBJ databases">
        <title>Another draft genome of Portunus trituberculatus and its Hox gene families provides insights of decapod evolution.</title>
        <authorList>
            <person name="Jeong J.-H."/>
            <person name="Song I."/>
            <person name="Kim S."/>
            <person name="Choi T."/>
            <person name="Kim D."/>
            <person name="Ryu S."/>
            <person name="Kim W."/>
        </authorList>
    </citation>
    <scope>NUCLEOTIDE SEQUENCE [LARGE SCALE GENOMIC DNA]</scope>
    <source>
        <tissue evidence="2">Muscle</tissue>
    </source>
</reference>
<dbReference type="GO" id="GO:0003677">
    <property type="term" value="F:DNA binding"/>
    <property type="evidence" value="ECO:0007669"/>
    <property type="project" value="InterPro"/>
</dbReference>
<protein>
    <recommendedName>
        <fullName evidence="1">HTH psq-type domain-containing protein</fullName>
    </recommendedName>
</protein>
<gene>
    <name evidence="2" type="ORF">E2C01_034516</name>
</gene>
<evidence type="ECO:0000313" key="3">
    <source>
        <dbReference type="Proteomes" id="UP000324222"/>
    </source>
</evidence>
<name>A0A5B7F0T2_PORTR</name>
<comment type="caution">
    <text evidence="2">The sequence shown here is derived from an EMBL/GenBank/DDBJ whole genome shotgun (WGS) entry which is preliminary data.</text>
</comment>
<organism evidence="2 3">
    <name type="scientific">Portunus trituberculatus</name>
    <name type="common">Swimming crab</name>
    <name type="synonym">Neptunus trituberculatus</name>
    <dbReference type="NCBI Taxonomy" id="210409"/>
    <lineage>
        <taxon>Eukaryota</taxon>
        <taxon>Metazoa</taxon>
        <taxon>Ecdysozoa</taxon>
        <taxon>Arthropoda</taxon>
        <taxon>Crustacea</taxon>
        <taxon>Multicrustacea</taxon>
        <taxon>Malacostraca</taxon>
        <taxon>Eumalacostraca</taxon>
        <taxon>Eucarida</taxon>
        <taxon>Decapoda</taxon>
        <taxon>Pleocyemata</taxon>
        <taxon>Brachyura</taxon>
        <taxon>Eubrachyura</taxon>
        <taxon>Portunoidea</taxon>
        <taxon>Portunidae</taxon>
        <taxon>Portuninae</taxon>
        <taxon>Portunus</taxon>
    </lineage>
</organism>
<feature type="domain" description="HTH psq-type" evidence="1">
    <location>
        <begin position="18"/>
        <end position="61"/>
    </location>
</feature>